<dbReference type="Pfam" id="PF09273">
    <property type="entry name" value="Rubis-subs-bind"/>
    <property type="match status" value="1"/>
</dbReference>
<dbReference type="Gene3D" id="3.90.1410.10">
    <property type="entry name" value="set domain protein methyltransferase, domain 1"/>
    <property type="match status" value="1"/>
</dbReference>
<keyword evidence="1" id="KW-0489">Methyltransferase</keyword>
<evidence type="ECO:0000313" key="7">
    <source>
        <dbReference type="EMBL" id="SPR02113.1"/>
    </source>
</evidence>
<dbReference type="InterPro" id="IPR046341">
    <property type="entry name" value="SET_dom_sf"/>
</dbReference>
<keyword evidence="2" id="KW-0808">Transferase</keyword>
<evidence type="ECO:0000256" key="1">
    <source>
        <dbReference type="ARBA" id="ARBA00022603"/>
    </source>
</evidence>
<dbReference type="EMBL" id="OVEO01000020">
    <property type="protein sequence ID" value="SPR02113.1"/>
    <property type="molecule type" value="Genomic_DNA"/>
</dbReference>
<dbReference type="InterPro" id="IPR015353">
    <property type="entry name" value="Rubisco_LSMT_subst-bd"/>
</dbReference>
<keyword evidence="4" id="KW-0812">Transmembrane</keyword>
<dbReference type="InterPro" id="IPR050600">
    <property type="entry name" value="SETD3_SETD6_MTase"/>
</dbReference>
<evidence type="ECO:0000256" key="4">
    <source>
        <dbReference type="SAM" id="Phobius"/>
    </source>
</evidence>
<gene>
    <name evidence="6" type="ORF">PBRA_007528</name>
    <name evidence="7" type="ORF">PLBR_LOCUS9328</name>
</gene>
<proteinExistence type="predicted"/>
<dbReference type="PANTHER" id="PTHR13271">
    <property type="entry name" value="UNCHARACTERIZED PUTATIVE METHYLTRANSFERASE"/>
    <property type="match status" value="1"/>
</dbReference>
<dbReference type="AlphaFoldDB" id="A0A0G4IXF6"/>
<reference evidence="6 8" key="1">
    <citation type="submission" date="2015-02" db="EMBL/GenBank/DDBJ databases">
        <authorList>
            <person name="Chooi Y.-H."/>
        </authorList>
    </citation>
    <scope>NUCLEOTIDE SEQUENCE [LARGE SCALE GENOMIC DNA]</scope>
    <source>
        <strain evidence="6">E3</strain>
    </source>
</reference>
<dbReference type="GO" id="GO:0016279">
    <property type="term" value="F:protein-lysine N-methyltransferase activity"/>
    <property type="evidence" value="ECO:0007669"/>
    <property type="project" value="TreeGrafter"/>
</dbReference>
<reference evidence="7 9" key="2">
    <citation type="submission" date="2018-03" db="EMBL/GenBank/DDBJ databases">
        <authorList>
            <person name="Fogelqvist J."/>
        </authorList>
    </citation>
    <scope>NUCLEOTIDE SEQUENCE [LARGE SCALE GENOMIC DNA]</scope>
</reference>
<evidence type="ECO:0000256" key="2">
    <source>
        <dbReference type="ARBA" id="ARBA00022679"/>
    </source>
</evidence>
<organism evidence="6 8">
    <name type="scientific">Plasmodiophora brassicae</name>
    <name type="common">Clubroot disease agent</name>
    <dbReference type="NCBI Taxonomy" id="37360"/>
    <lineage>
        <taxon>Eukaryota</taxon>
        <taxon>Sar</taxon>
        <taxon>Rhizaria</taxon>
        <taxon>Endomyxa</taxon>
        <taxon>Phytomyxea</taxon>
        <taxon>Plasmodiophorida</taxon>
        <taxon>Plasmodiophoridae</taxon>
        <taxon>Plasmodiophora</taxon>
    </lineage>
</organism>
<feature type="domain" description="Rubisco LSMT substrate-binding" evidence="5">
    <location>
        <begin position="331"/>
        <end position="379"/>
    </location>
</feature>
<dbReference type="STRING" id="37360.A0A0G4IXF6"/>
<feature type="transmembrane region" description="Helical" evidence="4">
    <location>
        <begin position="14"/>
        <end position="35"/>
    </location>
</feature>
<dbReference type="SUPFAM" id="SSF81822">
    <property type="entry name" value="RuBisCo LSMT C-terminal, substrate-binding domain"/>
    <property type="match status" value="1"/>
</dbReference>
<evidence type="ECO:0000313" key="8">
    <source>
        <dbReference type="Proteomes" id="UP000039324"/>
    </source>
</evidence>
<dbReference type="Proteomes" id="UP000039324">
    <property type="component" value="Unassembled WGS sequence"/>
</dbReference>
<keyword evidence="4" id="KW-1133">Transmembrane helix</keyword>
<dbReference type="SUPFAM" id="SSF82199">
    <property type="entry name" value="SET domain"/>
    <property type="match status" value="1"/>
</dbReference>
<protein>
    <recommendedName>
        <fullName evidence="5">Rubisco LSMT substrate-binding domain-containing protein</fullName>
    </recommendedName>
</protein>
<name>A0A0G4IXF6_PLABS</name>
<evidence type="ECO:0000259" key="5">
    <source>
        <dbReference type="Pfam" id="PF09273"/>
    </source>
</evidence>
<accession>A0A0G4IXF6</accession>
<keyword evidence="3" id="KW-0949">S-adenosyl-L-methionine</keyword>
<sequence length="397" mass="43568">MGAATKASTSTPSLFRSAAIANIVVVIVAFAVWAYHSSSSGSAPIDKADALMAWLVSNGAIVTNITIVNADRDRDTMCADDIPDGAAPISLPKRLVLGGHTLDADPTISTLRAQVPDLPQAYEMAVFLVTHRHDPAWKAYVDILPTTMTTPLFWDVADLEWLQSGHVRRVVDDADQELRDTFAGISEHLPGMSFAEFKLALAQVTTRAFEGPSEDDDTVLLPMCDMLNHEPQQSVQLQYDLEDEDRYASMVTMRSFAKGSPIHNHYANHTEWRLLVNYGFTIGAHEHDILECGIDVDEYGWITVAGDLIDPIDITAVINELSGDDNEPDTVEIGRAIRDAALLQLGAFPTTIADDDSILDRDALTFNQVNAVRARRSEKICLRRVHDLADAFVINNA</sequence>
<dbReference type="Gene3D" id="3.90.1420.10">
    <property type="entry name" value="Rubisco LSMT, substrate-binding domain"/>
    <property type="match status" value="1"/>
</dbReference>
<geneLocation type="mitochondrion" evidence="7"/>
<evidence type="ECO:0000256" key="3">
    <source>
        <dbReference type="ARBA" id="ARBA00022691"/>
    </source>
</evidence>
<dbReference type="InterPro" id="IPR036464">
    <property type="entry name" value="Rubisco_LSMT_subst-bd_sf"/>
</dbReference>
<dbReference type="GO" id="GO:0032259">
    <property type="term" value="P:methylation"/>
    <property type="evidence" value="ECO:0007669"/>
    <property type="project" value="UniProtKB-KW"/>
</dbReference>
<keyword evidence="8" id="KW-1185">Reference proteome</keyword>
<dbReference type="Proteomes" id="UP000290189">
    <property type="component" value="Unassembled WGS sequence"/>
</dbReference>
<keyword evidence="7" id="KW-0496">Mitochondrion</keyword>
<evidence type="ECO:0000313" key="9">
    <source>
        <dbReference type="Proteomes" id="UP000290189"/>
    </source>
</evidence>
<evidence type="ECO:0000313" key="6">
    <source>
        <dbReference type="EMBL" id="CEO99794.1"/>
    </source>
</evidence>
<dbReference type="CDD" id="cd10527">
    <property type="entry name" value="SET_LSMT"/>
    <property type="match status" value="1"/>
</dbReference>
<dbReference type="OrthoDB" id="42889at2759"/>
<keyword evidence="4" id="KW-0472">Membrane</keyword>
<dbReference type="EMBL" id="CDSF01000094">
    <property type="protein sequence ID" value="CEO99794.1"/>
    <property type="molecule type" value="Genomic_DNA"/>
</dbReference>